<sequence length="358" mass="39667">MDPPAKRFEKSVGIAHPSRYPGNFLNLLFDFIMLKKHLPLLLVPLMLSLVGCQPSTLDFRNADISNGKIFSGSSNSPFSGLVTNVPAEKFMGTHAGFDKVSNMLNQVTGGYMSYVGRLCDVHVADGVLDGTITCRRPGEENTDIDASFKHNQLTEQLKLIGQNQRGERFRTEVNMQDGQPDGTQRSYSVDNNVLVHTVQWQSGTLFGPEEVFDKKTGNRIREANIIGGRYDGEMISYDLDGKVLRRLTFSNGVQQLDESFDPGTGKMIGQIPYNYDNMHGLVVHGIAKQWDADGTLISEKTYKFGTEVTAASTGSGDLNQCVDDWINAFRKEQGADAIGSHDQLTEWESWCKSGKRPN</sequence>
<dbReference type="InterPro" id="IPR011652">
    <property type="entry name" value="MORN_2"/>
</dbReference>
<gene>
    <name evidence="1" type="ORF">J2W50_003886</name>
</gene>
<evidence type="ECO:0008006" key="3">
    <source>
        <dbReference type="Google" id="ProtNLM"/>
    </source>
</evidence>
<comment type="caution">
    <text evidence="1">The sequence shown here is derived from an EMBL/GenBank/DDBJ whole genome shotgun (WGS) entry which is preliminary data.</text>
</comment>
<accession>A0ABU1PI96</accession>
<organism evidence="1 2">
    <name type="scientific">Herbaspirillum frisingense</name>
    <dbReference type="NCBI Taxonomy" id="92645"/>
    <lineage>
        <taxon>Bacteria</taxon>
        <taxon>Pseudomonadati</taxon>
        <taxon>Pseudomonadota</taxon>
        <taxon>Betaproteobacteria</taxon>
        <taxon>Burkholderiales</taxon>
        <taxon>Oxalobacteraceae</taxon>
        <taxon>Herbaspirillum</taxon>
    </lineage>
</organism>
<keyword evidence="2" id="KW-1185">Reference proteome</keyword>
<dbReference type="EMBL" id="JAVDSJ010000005">
    <property type="protein sequence ID" value="MDR6585668.1"/>
    <property type="molecule type" value="Genomic_DNA"/>
</dbReference>
<evidence type="ECO:0000313" key="2">
    <source>
        <dbReference type="Proteomes" id="UP001260715"/>
    </source>
</evidence>
<dbReference type="RefSeq" id="WP_310011572.1">
    <property type="nucleotide sequence ID" value="NZ_JAVDSJ010000005.1"/>
</dbReference>
<proteinExistence type="predicted"/>
<reference evidence="1 2" key="1">
    <citation type="submission" date="2023-07" db="EMBL/GenBank/DDBJ databases">
        <title>Sorghum-associated microbial communities from plants grown in Nebraska, USA.</title>
        <authorList>
            <person name="Schachtman D."/>
        </authorList>
    </citation>
    <scope>NUCLEOTIDE SEQUENCE [LARGE SCALE GENOMIC DNA]</scope>
    <source>
        <strain evidence="1 2">596</strain>
    </source>
</reference>
<dbReference type="Gene3D" id="3.90.930.1">
    <property type="match status" value="1"/>
</dbReference>
<dbReference type="Pfam" id="PF07661">
    <property type="entry name" value="MORN_2"/>
    <property type="match status" value="2"/>
</dbReference>
<evidence type="ECO:0000313" key="1">
    <source>
        <dbReference type="EMBL" id="MDR6585668.1"/>
    </source>
</evidence>
<dbReference type="SUPFAM" id="SSF82185">
    <property type="entry name" value="Histone H3 K4-specific methyltransferase SET7/9 N-terminal domain"/>
    <property type="match status" value="1"/>
</dbReference>
<protein>
    <recommendedName>
        <fullName evidence="3">Toxin-antitoxin system YwqK family antitoxin</fullName>
    </recommendedName>
</protein>
<dbReference type="Proteomes" id="UP001260715">
    <property type="component" value="Unassembled WGS sequence"/>
</dbReference>
<name>A0ABU1PI96_9BURK</name>